<dbReference type="Gene3D" id="3.30.70.2970">
    <property type="entry name" value="Protein of unknown function (DUF541), domain 2"/>
    <property type="match status" value="1"/>
</dbReference>
<accession>A0ABT2K719</accession>
<dbReference type="Proteomes" id="UP001320702">
    <property type="component" value="Unassembled WGS sequence"/>
</dbReference>
<evidence type="ECO:0000313" key="3">
    <source>
        <dbReference type="EMBL" id="MCT4332325.1"/>
    </source>
</evidence>
<evidence type="ECO:0000256" key="1">
    <source>
        <dbReference type="SAM" id="MobiDB-lite"/>
    </source>
</evidence>
<name>A0ABT2K719_9RHOB</name>
<dbReference type="RefSeq" id="WP_260276215.1">
    <property type="nucleotide sequence ID" value="NZ_JANAVZ010000002.1"/>
</dbReference>
<comment type="caution">
    <text evidence="3">The sequence shown here is derived from an EMBL/GenBank/DDBJ whole genome shotgun (WGS) entry which is preliminary data.</text>
</comment>
<feature type="compositionally biased region" description="Basic residues" evidence="1">
    <location>
        <begin position="260"/>
        <end position="269"/>
    </location>
</feature>
<dbReference type="InterPro" id="IPR007497">
    <property type="entry name" value="SIMPL/DUF541"/>
</dbReference>
<keyword evidence="2" id="KW-0732">Signal</keyword>
<feature type="region of interest" description="Disordered" evidence="1">
    <location>
        <begin position="253"/>
        <end position="297"/>
    </location>
</feature>
<feature type="compositionally biased region" description="Acidic residues" evidence="1">
    <location>
        <begin position="287"/>
        <end position="297"/>
    </location>
</feature>
<dbReference type="Gene3D" id="3.30.110.170">
    <property type="entry name" value="Protein of unknown function (DUF541), domain 1"/>
    <property type="match status" value="1"/>
</dbReference>
<reference evidence="3 4" key="1">
    <citation type="submission" date="2022-04" db="EMBL/GenBank/DDBJ databases">
        <title>Paracoccus sp. YLB-12 draft genome sequence.</title>
        <authorList>
            <person name="Yu L."/>
        </authorList>
    </citation>
    <scope>NUCLEOTIDE SEQUENCE [LARGE SCALE GENOMIC DNA]</scope>
    <source>
        <strain evidence="3 4">YLB-12</strain>
    </source>
</reference>
<dbReference type="Pfam" id="PF04402">
    <property type="entry name" value="SIMPL"/>
    <property type="match status" value="1"/>
</dbReference>
<evidence type="ECO:0000313" key="4">
    <source>
        <dbReference type="Proteomes" id="UP001320702"/>
    </source>
</evidence>
<dbReference type="EMBL" id="JANAVZ010000002">
    <property type="protein sequence ID" value="MCT4332325.1"/>
    <property type="molecule type" value="Genomic_DNA"/>
</dbReference>
<protein>
    <submittedName>
        <fullName evidence="3">SIMPL domain-containing protein</fullName>
    </submittedName>
</protein>
<proteinExistence type="predicted"/>
<organism evidence="3 4">
    <name type="scientific">Paracoccus maritimus</name>
    <dbReference type="NCBI Taxonomy" id="2933292"/>
    <lineage>
        <taxon>Bacteria</taxon>
        <taxon>Pseudomonadati</taxon>
        <taxon>Pseudomonadota</taxon>
        <taxon>Alphaproteobacteria</taxon>
        <taxon>Rhodobacterales</taxon>
        <taxon>Paracoccaceae</taxon>
        <taxon>Paracoccus</taxon>
    </lineage>
</organism>
<evidence type="ECO:0000256" key="2">
    <source>
        <dbReference type="SAM" id="SignalP"/>
    </source>
</evidence>
<keyword evidence="4" id="KW-1185">Reference proteome</keyword>
<feature type="chain" id="PRO_5047059621" evidence="2">
    <location>
        <begin position="30"/>
        <end position="297"/>
    </location>
</feature>
<sequence length="297" mass="30549">MTHPIHVITRSAMIASAAFGLALATPAVAAPGKGMMPHHCAPGMTSRLTVTGQGEARIAPDLATIQLGVTSQADSAAEAMRQNASQQSAVIEALKSAGIADTDIQTSGLNLNPMMDYGENRAPSVTGYQASNMVAVRVSDMGRLGEVLDAIVAAGANQIDGITFGRKDGKDAEDEARRAAVADARHKAEILAEAAGVSLGRVLVIGDTQMSGGPRPMMRMAADAAPMAESIPVEAGELSVNAVVQMEYALNGGQQDCRPHKGKGKKGGMHGKDAEDADGKTAPADQDAVEVPENDSN</sequence>
<dbReference type="PANTHER" id="PTHR34387:SF1">
    <property type="entry name" value="PERIPLASMIC IMMUNOGENIC PROTEIN"/>
    <property type="match status" value="1"/>
</dbReference>
<gene>
    <name evidence="3" type="ORF">MU516_05510</name>
</gene>
<feature type="compositionally biased region" description="Basic and acidic residues" evidence="1">
    <location>
        <begin position="270"/>
        <end position="279"/>
    </location>
</feature>
<feature type="signal peptide" evidence="2">
    <location>
        <begin position="1"/>
        <end position="29"/>
    </location>
</feature>
<dbReference type="PANTHER" id="PTHR34387">
    <property type="entry name" value="SLR1258 PROTEIN"/>
    <property type="match status" value="1"/>
</dbReference>
<dbReference type="InterPro" id="IPR052022">
    <property type="entry name" value="26kDa_periplasmic_antigen"/>
</dbReference>